<dbReference type="AlphaFoldDB" id="A0A419EQ98"/>
<gene>
    <name evidence="1" type="ORF">C4532_18010</name>
</gene>
<accession>A0A419EQ98</accession>
<name>A0A419EQ98_9BACT</name>
<sequence>MARVKPPRSAFLNFPLGHQCGRPHDVSLQARVLKDALNVLTTAAHPGEIVDLPYEWDTPFAFSDFMKALESMLQEEGATPQDWQPEK</sequence>
<evidence type="ECO:0000313" key="1">
    <source>
        <dbReference type="EMBL" id="RJP65287.1"/>
    </source>
</evidence>
<dbReference type="Proteomes" id="UP000285961">
    <property type="component" value="Unassembled WGS sequence"/>
</dbReference>
<comment type="caution">
    <text evidence="1">The sequence shown here is derived from an EMBL/GenBank/DDBJ whole genome shotgun (WGS) entry which is preliminary data.</text>
</comment>
<organism evidence="1 2">
    <name type="scientific">Candidatus Abyssobacteria bacterium SURF_17</name>
    <dbReference type="NCBI Taxonomy" id="2093361"/>
    <lineage>
        <taxon>Bacteria</taxon>
        <taxon>Pseudomonadati</taxon>
        <taxon>Candidatus Hydrogenedentota</taxon>
        <taxon>Candidatus Abyssobacteria</taxon>
    </lineage>
</organism>
<reference evidence="1 2" key="1">
    <citation type="journal article" date="2017" name="ISME J.">
        <title>Energy and carbon metabolisms in a deep terrestrial subsurface fluid microbial community.</title>
        <authorList>
            <person name="Momper L."/>
            <person name="Jungbluth S.P."/>
            <person name="Lee M.D."/>
            <person name="Amend J.P."/>
        </authorList>
    </citation>
    <scope>NUCLEOTIDE SEQUENCE [LARGE SCALE GENOMIC DNA]</scope>
    <source>
        <strain evidence="1">SURF_17</strain>
    </source>
</reference>
<proteinExistence type="predicted"/>
<dbReference type="EMBL" id="QZKI01000129">
    <property type="protein sequence ID" value="RJP65287.1"/>
    <property type="molecule type" value="Genomic_DNA"/>
</dbReference>
<evidence type="ECO:0000313" key="2">
    <source>
        <dbReference type="Proteomes" id="UP000285961"/>
    </source>
</evidence>
<protein>
    <submittedName>
        <fullName evidence="1">Uncharacterized protein</fullName>
    </submittedName>
</protein>